<dbReference type="Gene3D" id="2.160.10.10">
    <property type="entry name" value="Hexapeptide repeat proteins"/>
    <property type="match status" value="2"/>
</dbReference>
<dbReference type="InterPro" id="IPR050065">
    <property type="entry name" value="GlmU-like"/>
</dbReference>
<keyword evidence="1" id="KW-0808">Transferase</keyword>
<evidence type="ECO:0000256" key="1">
    <source>
        <dbReference type="ARBA" id="ARBA00022679"/>
    </source>
</evidence>
<dbReference type="InterPro" id="IPR040831">
    <property type="entry name" value="B_solenoid_ydck_rpt"/>
</dbReference>
<dbReference type="GO" id="GO:0016779">
    <property type="term" value="F:nucleotidyltransferase activity"/>
    <property type="evidence" value="ECO:0007669"/>
    <property type="project" value="UniProtKB-ARBA"/>
</dbReference>
<dbReference type="EMBL" id="CP112887">
    <property type="protein sequence ID" value="WBW59136.1"/>
    <property type="molecule type" value="Genomic_DNA"/>
</dbReference>
<dbReference type="GO" id="GO:0016746">
    <property type="term" value="F:acyltransferase activity"/>
    <property type="evidence" value="ECO:0007669"/>
    <property type="project" value="UniProtKB-KW"/>
</dbReference>
<evidence type="ECO:0000256" key="2">
    <source>
        <dbReference type="ARBA" id="ARBA00023315"/>
    </source>
</evidence>
<dbReference type="PANTHER" id="PTHR43584:SF2">
    <property type="entry name" value="NUCLEOSIDE-DIPHOSPHATE-SUGAR PYROPHOSPHORYLASES"/>
    <property type="match status" value="1"/>
</dbReference>
<dbReference type="Pfam" id="PF18836">
    <property type="entry name" value="B_solenoid_ydck"/>
    <property type="match status" value="2"/>
</dbReference>
<evidence type="ECO:0000313" key="4">
    <source>
        <dbReference type="Proteomes" id="UP001210130"/>
    </source>
</evidence>
<dbReference type="SUPFAM" id="SSF51161">
    <property type="entry name" value="Trimeric LpxA-like enzymes"/>
    <property type="match status" value="1"/>
</dbReference>
<reference evidence="3 4" key="1">
    <citation type="journal article" date="2023" name="Microbiol. Resour. Announc.">
        <title>Complete Genome Sequence of the First Colistin-Resistant Raoultella electrica Strain.</title>
        <authorList>
            <person name="Aldeia C."/>
            <person name="Campos-Madueno E.I."/>
            <person name="Sendi P."/>
            <person name="Endimiani A."/>
        </authorList>
    </citation>
    <scope>NUCLEOTIDE SEQUENCE [LARGE SCALE GENOMIC DNA]</scope>
    <source>
        <strain evidence="3 4">S2-IND-01-C</strain>
    </source>
</reference>
<dbReference type="AlphaFoldDB" id="A0AAJ5UC19"/>
<dbReference type="InterPro" id="IPR011004">
    <property type="entry name" value="Trimer_LpxA-like_sf"/>
</dbReference>
<proteinExistence type="predicted"/>
<accession>A0AAJ5UC19</accession>
<dbReference type="PANTHER" id="PTHR43584">
    <property type="entry name" value="NUCLEOTIDYL TRANSFERASE"/>
    <property type="match status" value="1"/>
</dbReference>
<protein>
    <submittedName>
        <fullName evidence="3">YdcK family protein</fullName>
    </submittedName>
</protein>
<keyword evidence="4" id="KW-1185">Reference proteome</keyword>
<gene>
    <name evidence="3" type="primary">ydcK</name>
    <name evidence="3" type="ORF">OR613_13840</name>
</gene>
<dbReference type="InterPro" id="IPR048014">
    <property type="entry name" value="YdcK-like"/>
</dbReference>
<dbReference type="CDD" id="cd00208">
    <property type="entry name" value="LbetaH"/>
    <property type="match status" value="1"/>
</dbReference>
<evidence type="ECO:0000313" key="3">
    <source>
        <dbReference type="EMBL" id="WBW59136.1"/>
    </source>
</evidence>
<name>A0AAJ5UC19_9ENTR</name>
<dbReference type="NCBIfam" id="NF040481">
    <property type="entry name" value="YdcK_fam"/>
    <property type="match status" value="1"/>
</dbReference>
<organism evidence="3 4">
    <name type="scientific">Klebsiella electrica</name>
    <dbReference type="NCBI Taxonomy" id="1259973"/>
    <lineage>
        <taxon>Bacteria</taxon>
        <taxon>Pseudomonadati</taxon>
        <taxon>Pseudomonadota</taxon>
        <taxon>Gammaproteobacteria</taxon>
        <taxon>Enterobacterales</taxon>
        <taxon>Enterobacteriaceae</taxon>
        <taxon>Klebsiella/Raoultella group</taxon>
        <taxon>Klebsiella</taxon>
    </lineage>
</organism>
<dbReference type="Proteomes" id="UP001210130">
    <property type="component" value="Chromosome"/>
</dbReference>
<keyword evidence="2" id="KW-0012">Acyltransferase</keyword>
<sequence length="326" mass="35930">MNKYRLSDKVRLFHYEEDGIKHSVNLRQIVALCDFADVQAGSEGGWLDEETALSQAGNCWIYDPNSAVFAGARIEGNARLTGTCVVSHSAIIRDDVWIDSGTISHHALICDNVTLQDSCVRGFCRLADRARILPHCLIIAAQGLTADRDKFLQIYQRATVSASRIVHQAQIYGDAFVDHAFVEHRAEIFDYARLEGNEENDVWVCDNARVYDHARLIAGRAEDAIPTLRYSAQVAENAVVEGNCVLKHRVLIGGHARLCGGPVLLDDDVLVQGNAHISGDVVIEHQIEITDDARIEALNGEAIHLRGRKVINGAQHITRTPLLGSL</sequence>
<dbReference type="RefSeq" id="WP_131049010.1">
    <property type="nucleotide sequence ID" value="NZ_CP112887.1"/>
</dbReference>